<protein>
    <recommendedName>
        <fullName evidence="3">histidine kinase</fullName>
        <ecNumber evidence="3">2.7.13.3</ecNumber>
    </recommendedName>
</protein>
<dbReference type="InterPro" id="IPR000014">
    <property type="entry name" value="PAS"/>
</dbReference>
<feature type="domain" description="Response regulatory" evidence="17">
    <location>
        <begin position="800"/>
        <end position="919"/>
    </location>
</feature>
<organism evidence="18 19">
    <name type="scientific">Thiorhodovibrio winogradskyi</name>
    <dbReference type="NCBI Taxonomy" id="77007"/>
    <lineage>
        <taxon>Bacteria</taxon>
        <taxon>Pseudomonadati</taxon>
        <taxon>Pseudomonadota</taxon>
        <taxon>Gammaproteobacteria</taxon>
        <taxon>Chromatiales</taxon>
        <taxon>Chromatiaceae</taxon>
        <taxon>Thiorhodovibrio</taxon>
    </lineage>
</organism>
<dbReference type="CDD" id="cd00130">
    <property type="entry name" value="PAS"/>
    <property type="match status" value="1"/>
</dbReference>
<dbReference type="Proteomes" id="UP001432180">
    <property type="component" value="Chromosome"/>
</dbReference>
<keyword evidence="9" id="KW-0418">Kinase</keyword>
<keyword evidence="10" id="KW-0067">ATP-binding</keyword>
<evidence type="ECO:0000256" key="11">
    <source>
        <dbReference type="ARBA" id="ARBA00022989"/>
    </source>
</evidence>
<dbReference type="SMART" id="SM00388">
    <property type="entry name" value="HisKA"/>
    <property type="match status" value="1"/>
</dbReference>
<feature type="compositionally biased region" description="Polar residues" evidence="14">
    <location>
        <begin position="1"/>
        <end position="33"/>
    </location>
</feature>
<dbReference type="Gene3D" id="3.30.565.10">
    <property type="entry name" value="Histidine kinase-like ATPase, C-terminal domain"/>
    <property type="match status" value="1"/>
</dbReference>
<dbReference type="InterPro" id="IPR001789">
    <property type="entry name" value="Sig_transdc_resp-reg_receiver"/>
</dbReference>
<dbReference type="PANTHER" id="PTHR45339">
    <property type="entry name" value="HYBRID SIGNAL TRANSDUCTION HISTIDINE KINASE J"/>
    <property type="match status" value="1"/>
</dbReference>
<evidence type="ECO:0000256" key="13">
    <source>
        <dbReference type="PROSITE-ProRule" id="PRU00169"/>
    </source>
</evidence>
<proteinExistence type="predicted"/>
<dbReference type="PROSITE" id="PS50109">
    <property type="entry name" value="HIS_KIN"/>
    <property type="match status" value="1"/>
</dbReference>
<sequence>MPHPPQQSSTRSPKRFPNQSANQSPSTAKLTSSPAPKPVLRRLLPPLALLLACLLAGAIWLPIDLHRRYLDASLENLAVDVIHELELSLREQADGLAIAGQVLARDANLQEALAAFDRPAALAQWGPLFASLKQRHQVTHFYLLGPDRLCLLRLHQPNRHSDVIARFTAREAERRGQSVAGIELGPLGSFTLRVVVPVHADGRLLGYVELGKEIEDVLNDLRYHLNVEIALLIDKIHLNREGWREGMHMLGRTADWDQFARQAPNFVSNPELLDRLTAPALEQADTQLPPVSKAPVTKGVRFQDQERGTWWSTRLPLRDATEARVGDLLVFRDISAEEARFYRLLGISLLIGLALLLMVVGLVILLLRRVDDQLLAQQRALHDSDQLLRDLARMVPGFLFQMEQLSDGRLAIPFASDGIRDIYALSPDDVRADAQPILTPIHPKDREAFLASIQASAKDLSLWQLDFRVLMRGKGLRWLRGLSRPEQLADGRVRWSGYITDISASKADEERLSVTNRQLAQAISRAEAANHAKSQFLANTSHEIRTPLNGVLGTLQLLGERDLDKDQRQLLETGLECGRTLLQLINDILDFSKINAGAFELRPSTFAPRELLHTICAVFALQAKPKNLRVEYSVSATVPVLVRTDAGRLRQILLNLIGNAVKFTDQGRIDIDLQAEPVAKTADSCQLVYTITDTGIGMDPAIIDRLFEPFTQADASDTRRHKGTGLGLSIVKRLLDRLGGDIQIDTKPNAGCRIRFTLPVGIIRPTSDMASSIARVSETTAATTDLNRPVTPRNNNLSLSILIAEDEPANRLVVDRLLTKVGHRATCVENGQQALDALAAGHFDLILMDVQMPELDGLEATRRIRTDPRATWPRDIPIIALTAHAMAQDADRFIAAGMTDFLPKPIDFAALKKLLARYTDR</sequence>
<dbReference type="SUPFAM" id="SSF52172">
    <property type="entry name" value="CheY-like"/>
    <property type="match status" value="1"/>
</dbReference>
<dbReference type="SUPFAM" id="SSF103190">
    <property type="entry name" value="Sensory domain-like"/>
    <property type="match status" value="1"/>
</dbReference>
<evidence type="ECO:0000256" key="14">
    <source>
        <dbReference type="SAM" id="MobiDB-lite"/>
    </source>
</evidence>
<dbReference type="PRINTS" id="PR00344">
    <property type="entry name" value="BCTRLSENSOR"/>
</dbReference>
<feature type="modified residue" description="4-aspartylphosphate" evidence="13">
    <location>
        <position position="849"/>
    </location>
</feature>
<keyword evidence="19" id="KW-1185">Reference proteome</keyword>
<dbReference type="SMART" id="SM00448">
    <property type="entry name" value="REC"/>
    <property type="match status" value="1"/>
</dbReference>
<dbReference type="SUPFAM" id="SSF47384">
    <property type="entry name" value="Homodimeric domain of signal transducing histidine kinase"/>
    <property type="match status" value="1"/>
</dbReference>
<keyword evidence="6 18" id="KW-0808">Transferase</keyword>
<dbReference type="Gene3D" id="1.10.287.130">
    <property type="match status" value="1"/>
</dbReference>
<evidence type="ECO:0000256" key="9">
    <source>
        <dbReference type="ARBA" id="ARBA00022777"/>
    </source>
</evidence>
<comment type="subcellular location">
    <subcellularLocation>
        <location evidence="2">Cell membrane</location>
        <topology evidence="2">Multi-pass membrane protein</topology>
    </subcellularLocation>
</comment>
<evidence type="ECO:0000256" key="6">
    <source>
        <dbReference type="ARBA" id="ARBA00022679"/>
    </source>
</evidence>
<dbReference type="InterPro" id="IPR011006">
    <property type="entry name" value="CheY-like_superfamily"/>
</dbReference>
<dbReference type="InterPro" id="IPR036097">
    <property type="entry name" value="HisK_dim/P_sf"/>
</dbReference>
<comment type="catalytic activity">
    <reaction evidence="1">
        <text>ATP + protein L-histidine = ADP + protein N-phospho-L-histidine.</text>
        <dbReference type="EC" id="2.7.13.3"/>
    </reaction>
</comment>
<evidence type="ECO:0000256" key="5">
    <source>
        <dbReference type="ARBA" id="ARBA00022553"/>
    </source>
</evidence>
<evidence type="ECO:0000256" key="4">
    <source>
        <dbReference type="ARBA" id="ARBA00022475"/>
    </source>
</evidence>
<evidence type="ECO:0000256" key="7">
    <source>
        <dbReference type="ARBA" id="ARBA00022692"/>
    </source>
</evidence>
<evidence type="ECO:0000256" key="8">
    <source>
        <dbReference type="ARBA" id="ARBA00022741"/>
    </source>
</evidence>
<evidence type="ECO:0000256" key="1">
    <source>
        <dbReference type="ARBA" id="ARBA00000085"/>
    </source>
</evidence>
<keyword evidence="15" id="KW-0472">Membrane</keyword>
<feature type="transmembrane region" description="Helical" evidence="15">
    <location>
        <begin position="43"/>
        <end position="63"/>
    </location>
</feature>
<keyword evidence="8" id="KW-0547">Nucleotide-binding</keyword>
<dbReference type="SUPFAM" id="SSF55874">
    <property type="entry name" value="ATPase domain of HSP90 chaperone/DNA topoisomerase II/histidine kinase"/>
    <property type="match status" value="1"/>
</dbReference>
<dbReference type="Gene3D" id="3.30.450.20">
    <property type="entry name" value="PAS domain"/>
    <property type="match status" value="2"/>
</dbReference>
<dbReference type="CDD" id="cd17546">
    <property type="entry name" value="REC_hyHK_CKI1_RcsC-like"/>
    <property type="match status" value="1"/>
</dbReference>
<dbReference type="InterPro" id="IPR036890">
    <property type="entry name" value="HATPase_C_sf"/>
</dbReference>
<feature type="domain" description="Histidine kinase" evidence="16">
    <location>
        <begin position="539"/>
        <end position="762"/>
    </location>
</feature>
<evidence type="ECO:0000256" key="2">
    <source>
        <dbReference type="ARBA" id="ARBA00004651"/>
    </source>
</evidence>
<dbReference type="InterPro" id="IPR004358">
    <property type="entry name" value="Sig_transdc_His_kin-like_C"/>
</dbReference>
<dbReference type="InterPro" id="IPR013655">
    <property type="entry name" value="PAS_fold_3"/>
</dbReference>
<dbReference type="InterPro" id="IPR005467">
    <property type="entry name" value="His_kinase_dom"/>
</dbReference>
<evidence type="ECO:0000256" key="12">
    <source>
        <dbReference type="ARBA" id="ARBA00023012"/>
    </source>
</evidence>
<dbReference type="PROSITE" id="PS50110">
    <property type="entry name" value="RESPONSE_REGULATORY"/>
    <property type="match status" value="1"/>
</dbReference>
<evidence type="ECO:0000313" key="18">
    <source>
        <dbReference type="EMBL" id="WPL15654.1"/>
    </source>
</evidence>
<feature type="transmembrane region" description="Helical" evidence="15">
    <location>
        <begin position="341"/>
        <end position="367"/>
    </location>
</feature>
<dbReference type="InterPro" id="IPR003594">
    <property type="entry name" value="HATPase_dom"/>
</dbReference>
<dbReference type="RefSeq" id="WP_328986212.1">
    <property type="nucleotide sequence ID" value="NZ_CP121472.1"/>
</dbReference>
<dbReference type="Pfam" id="PF14827">
    <property type="entry name" value="dCache_3"/>
    <property type="match status" value="1"/>
</dbReference>
<keyword evidence="5 13" id="KW-0597">Phosphoprotein</keyword>
<dbReference type="InterPro" id="IPR035965">
    <property type="entry name" value="PAS-like_dom_sf"/>
</dbReference>
<feature type="region of interest" description="Disordered" evidence="14">
    <location>
        <begin position="1"/>
        <end position="35"/>
    </location>
</feature>
<dbReference type="Pfam" id="PF08447">
    <property type="entry name" value="PAS_3"/>
    <property type="match status" value="1"/>
</dbReference>
<dbReference type="SUPFAM" id="SSF55785">
    <property type="entry name" value="PYP-like sensor domain (PAS domain)"/>
    <property type="match status" value="1"/>
</dbReference>
<reference evidence="18 19" key="1">
    <citation type="journal article" date="2023" name="Microorganisms">
        <title>Thiorhodovibrio frisius and Trv. litoralis spp. nov., Two Novel Members from a Clade of Fastidious Purple Sulfur Bacteria That Exhibit Unique Red-Shifted Light-Harvesting Capabilities.</title>
        <authorList>
            <person name="Methner A."/>
            <person name="Kuzyk S.B."/>
            <person name="Petersen J."/>
            <person name="Bauer S."/>
            <person name="Brinkmann H."/>
            <person name="Sichau K."/>
            <person name="Wanner G."/>
            <person name="Wolf J."/>
            <person name="Neumann-Schaal M."/>
            <person name="Henke P."/>
            <person name="Tank M."/>
            <person name="Sproer C."/>
            <person name="Bunk B."/>
            <person name="Overmann J."/>
        </authorList>
    </citation>
    <scope>NUCLEOTIDE SEQUENCE [LARGE SCALE GENOMIC DNA]</scope>
    <source>
        <strain evidence="18 19">DSM 6702</strain>
    </source>
</reference>
<evidence type="ECO:0000256" key="3">
    <source>
        <dbReference type="ARBA" id="ARBA00012438"/>
    </source>
</evidence>
<dbReference type="Pfam" id="PF02518">
    <property type="entry name" value="HATPase_c"/>
    <property type="match status" value="1"/>
</dbReference>
<dbReference type="EC" id="2.7.13.3" evidence="3"/>
<dbReference type="PANTHER" id="PTHR45339:SF5">
    <property type="entry name" value="HISTIDINE KINASE"/>
    <property type="match status" value="1"/>
</dbReference>
<dbReference type="CDD" id="cd00082">
    <property type="entry name" value="HisKA"/>
    <property type="match status" value="1"/>
</dbReference>
<dbReference type="InterPro" id="IPR003661">
    <property type="entry name" value="HisK_dim/P_dom"/>
</dbReference>
<evidence type="ECO:0000313" key="19">
    <source>
        <dbReference type="Proteomes" id="UP001432180"/>
    </source>
</evidence>
<keyword evidence="7 15" id="KW-0812">Transmembrane</keyword>
<dbReference type="InterPro" id="IPR029151">
    <property type="entry name" value="Sensor-like_sf"/>
</dbReference>
<evidence type="ECO:0000259" key="17">
    <source>
        <dbReference type="PROSITE" id="PS50110"/>
    </source>
</evidence>
<gene>
    <name evidence="18" type="primary">rpfC_2</name>
    <name evidence="18" type="ORF">Thiowin_00561</name>
</gene>
<dbReference type="GO" id="GO:0004673">
    <property type="term" value="F:protein histidine kinase activity"/>
    <property type="evidence" value="ECO:0007669"/>
    <property type="project" value="UniProtKB-EC"/>
</dbReference>
<name>A0ABZ0S554_9GAMM</name>
<evidence type="ECO:0000256" key="10">
    <source>
        <dbReference type="ARBA" id="ARBA00022840"/>
    </source>
</evidence>
<evidence type="ECO:0000256" key="15">
    <source>
        <dbReference type="SAM" id="Phobius"/>
    </source>
</evidence>
<accession>A0ABZ0S554</accession>
<dbReference type="EMBL" id="CP121472">
    <property type="protein sequence ID" value="WPL15654.1"/>
    <property type="molecule type" value="Genomic_DNA"/>
</dbReference>
<dbReference type="Pfam" id="PF00072">
    <property type="entry name" value="Response_reg"/>
    <property type="match status" value="1"/>
</dbReference>
<dbReference type="Gene3D" id="3.40.50.2300">
    <property type="match status" value="1"/>
</dbReference>
<dbReference type="CDD" id="cd16922">
    <property type="entry name" value="HATPase_EvgS-ArcB-TorS-like"/>
    <property type="match status" value="1"/>
</dbReference>
<keyword evidence="11 15" id="KW-1133">Transmembrane helix</keyword>
<dbReference type="InterPro" id="IPR029150">
    <property type="entry name" value="dCache_3"/>
</dbReference>
<dbReference type="SMART" id="SM00387">
    <property type="entry name" value="HATPase_c"/>
    <property type="match status" value="1"/>
</dbReference>
<keyword evidence="12" id="KW-0902">Two-component regulatory system</keyword>
<dbReference type="Pfam" id="PF00512">
    <property type="entry name" value="HisKA"/>
    <property type="match status" value="1"/>
</dbReference>
<evidence type="ECO:0000259" key="16">
    <source>
        <dbReference type="PROSITE" id="PS50109"/>
    </source>
</evidence>
<keyword evidence="4" id="KW-1003">Cell membrane</keyword>